<dbReference type="PANTHER" id="PTHR43013:SF1">
    <property type="entry name" value="GLUTAMYL-TRNA REDUCTASE"/>
    <property type="match status" value="1"/>
</dbReference>
<dbReference type="InterPro" id="IPR018214">
    <property type="entry name" value="GluRdtase_CS"/>
</dbReference>
<dbReference type="KEGG" id="pnd:Pla175_07170"/>
<evidence type="ECO:0000256" key="11">
    <source>
        <dbReference type="PIRSR" id="PIRSR000445-3"/>
    </source>
</evidence>
<organism evidence="17 18">
    <name type="scientific">Pirellulimonas nuda</name>
    <dbReference type="NCBI Taxonomy" id="2528009"/>
    <lineage>
        <taxon>Bacteria</taxon>
        <taxon>Pseudomonadati</taxon>
        <taxon>Planctomycetota</taxon>
        <taxon>Planctomycetia</taxon>
        <taxon>Pirellulales</taxon>
        <taxon>Lacipirellulaceae</taxon>
        <taxon>Pirellulimonas</taxon>
    </lineage>
</organism>
<comment type="domain">
    <text evidence="8">Possesses an unusual extended V-shaped dimeric structure with each monomer consisting of three distinct domains arranged along a curved 'spinal' alpha-helix. The N-terminal catalytic domain specifically recognizes the glutamate moiety of the substrate. The second domain is the NADPH-binding domain, and the third C-terminal domain is responsible for dimerization.</text>
</comment>
<feature type="binding site" evidence="8 10">
    <location>
        <begin position="116"/>
        <end position="118"/>
    </location>
    <ligand>
        <name>substrate</name>
    </ligand>
</feature>
<feature type="binding site" evidence="8 11">
    <location>
        <begin position="192"/>
        <end position="197"/>
    </location>
    <ligand>
        <name>NADP(+)</name>
        <dbReference type="ChEBI" id="CHEBI:58349"/>
    </ligand>
</feature>
<dbReference type="GO" id="GO:0019353">
    <property type="term" value="P:protoporphyrinogen IX biosynthetic process from glutamate"/>
    <property type="evidence" value="ECO:0007669"/>
    <property type="project" value="TreeGrafter"/>
</dbReference>
<dbReference type="InterPro" id="IPR000343">
    <property type="entry name" value="4pyrrol_synth_GluRdtase"/>
</dbReference>
<dbReference type="Pfam" id="PF00745">
    <property type="entry name" value="GlutR_dimer"/>
    <property type="match status" value="1"/>
</dbReference>
<evidence type="ECO:0000256" key="1">
    <source>
        <dbReference type="ARBA" id="ARBA00005059"/>
    </source>
</evidence>
<dbReference type="SUPFAM" id="SSF69075">
    <property type="entry name" value="Glutamyl tRNA-reductase dimerization domain"/>
    <property type="match status" value="1"/>
</dbReference>
<dbReference type="HAMAP" id="MF_00087">
    <property type="entry name" value="Glu_tRNA_reductase"/>
    <property type="match status" value="1"/>
</dbReference>
<feature type="site" description="Important for activity" evidence="8 12">
    <location>
        <position position="101"/>
    </location>
</feature>
<accession>A0A518D795</accession>
<dbReference type="FunFam" id="3.30.460.30:FF:000001">
    <property type="entry name" value="Glutamyl-tRNA reductase"/>
    <property type="match status" value="1"/>
</dbReference>
<comment type="pathway">
    <text evidence="1 8 13">Porphyrin-containing compound metabolism; protoporphyrin-IX biosynthesis; 5-aminolevulinate from L-glutamyl-tRNA(Glu): step 1/2.</text>
</comment>
<keyword evidence="18" id="KW-1185">Reference proteome</keyword>
<comment type="function">
    <text evidence="8">Catalyzes the NADPH-dependent reduction of glutamyl-tRNA(Glu) to glutamate 1-semialdehyde (GSA).</text>
</comment>
<dbReference type="AlphaFoldDB" id="A0A518D795"/>
<dbReference type="Proteomes" id="UP000317429">
    <property type="component" value="Chromosome"/>
</dbReference>
<feature type="active site" description="Nucleophile" evidence="8 9">
    <location>
        <position position="50"/>
    </location>
</feature>
<dbReference type="GO" id="GO:0008883">
    <property type="term" value="F:glutamyl-tRNA reductase activity"/>
    <property type="evidence" value="ECO:0007669"/>
    <property type="project" value="UniProtKB-UniRule"/>
</dbReference>
<evidence type="ECO:0000256" key="7">
    <source>
        <dbReference type="ARBA" id="ARBA00047464"/>
    </source>
</evidence>
<evidence type="ECO:0000256" key="8">
    <source>
        <dbReference type="HAMAP-Rule" id="MF_00087"/>
    </source>
</evidence>
<feature type="binding site" evidence="8 10">
    <location>
        <position position="111"/>
    </location>
    <ligand>
        <name>substrate</name>
    </ligand>
</feature>
<dbReference type="RefSeq" id="WP_145281324.1">
    <property type="nucleotide sequence ID" value="NZ_CP036291.1"/>
</dbReference>
<dbReference type="PIRSF" id="PIRSF000445">
    <property type="entry name" value="4pyrrol_synth_GluRdtase"/>
    <property type="match status" value="1"/>
</dbReference>
<comment type="miscellaneous">
    <text evidence="8">During catalysis, the active site Cys acts as a nucleophile attacking the alpha-carbonyl group of tRNA-bound glutamate with the formation of a thioester intermediate between enzyme and glutamate, and the concomitant release of tRNA(Glu). The thioester intermediate is finally reduced by direct hydride transfer from NADPH, to form the product GSA.</text>
</comment>
<gene>
    <name evidence="8 17" type="primary">hemA</name>
    <name evidence="17" type="ORF">Pla175_07170</name>
</gene>
<protein>
    <recommendedName>
        <fullName evidence="3 8">Glutamyl-tRNA reductase</fullName>
        <shortName evidence="8">GluTR</shortName>
        <ecNumber evidence="3 8">1.2.1.70</ecNumber>
    </recommendedName>
</protein>
<dbReference type="SUPFAM" id="SSF69742">
    <property type="entry name" value="Glutamyl tRNA-reductase catalytic, N-terminal domain"/>
    <property type="match status" value="1"/>
</dbReference>
<dbReference type="SUPFAM" id="SSF51735">
    <property type="entry name" value="NAD(P)-binding Rossmann-fold domains"/>
    <property type="match status" value="1"/>
</dbReference>
<dbReference type="CDD" id="cd05213">
    <property type="entry name" value="NAD_bind_Glutamyl_tRNA_reduct"/>
    <property type="match status" value="1"/>
</dbReference>
<feature type="domain" description="Glutamyl-tRNA reductase N-terminal" evidence="16">
    <location>
        <begin position="6"/>
        <end position="158"/>
    </location>
</feature>
<comment type="catalytic activity">
    <reaction evidence="7 8 13">
        <text>(S)-4-amino-5-oxopentanoate + tRNA(Glu) + NADP(+) = L-glutamyl-tRNA(Glu) + NADPH + H(+)</text>
        <dbReference type="Rhea" id="RHEA:12344"/>
        <dbReference type="Rhea" id="RHEA-COMP:9663"/>
        <dbReference type="Rhea" id="RHEA-COMP:9680"/>
        <dbReference type="ChEBI" id="CHEBI:15378"/>
        <dbReference type="ChEBI" id="CHEBI:57501"/>
        <dbReference type="ChEBI" id="CHEBI:57783"/>
        <dbReference type="ChEBI" id="CHEBI:58349"/>
        <dbReference type="ChEBI" id="CHEBI:78442"/>
        <dbReference type="ChEBI" id="CHEBI:78520"/>
        <dbReference type="EC" id="1.2.1.70"/>
    </reaction>
</comment>
<dbReference type="UniPathway" id="UPA00251">
    <property type="reaction ID" value="UER00316"/>
</dbReference>
<comment type="similarity">
    <text evidence="2 8 13">Belongs to the glutamyl-tRNA reductase family.</text>
</comment>
<name>A0A518D795_9BACT</name>
<dbReference type="InterPro" id="IPR015895">
    <property type="entry name" value="4pyrrol_synth_GluRdtase_N"/>
</dbReference>
<dbReference type="NCBIfam" id="TIGR01035">
    <property type="entry name" value="hemA"/>
    <property type="match status" value="1"/>
</dbReference>
<evidence type="ECO:0000256" key="3">
    <source>
        <dbReference type="ARBA" id="ARBA00012970"/>
    </source>
</evidence>
<evidence type="ECO:0000256" key="10">
    <source>
        <dbReference type="PIRSR" id="PIRSR000445-2"/>
    </source>
</evidence>
<dbReference type="OrthoDB" id="110209at2"/>
<feature type="domain" description="Tetrapyrrole biosynthesis glutamyl-tRNA reductase dimerisation" evidence="14">
    <location>
        <begin position="324"/>
        <end position="423"/>
    </location>
</feature>
<dbReference type="GO" id="GO:0050661">
    <property type="term" value="F:NADP binding"/>
    <property type="evidence" value="ECO:0007669"/>
    <property type="project" value="InterPro"/>
</dbReference>
<keyword evidence="6 8" id="KW-0627">Porphyrin biosynthesis</keyword>
<keyword evidence="5 8" id="KW-0560">Oxidoreductase</keyword>
<dbReference type="Pfam" id="PF01488">
    <property type="entry name" value="Shikimate_DH"/>
    <property type="match status" value="1"/>
</dbReference>
<feature type="domain" description="Quinate/shikimate 5-dehydrogenase/glutamyl-tRNA reductase" evidence="15">
    <location>
        <begin position="176"/>
        <end position="309"/>
    </location>
</feature>
<dbReference type="EC" id="1.2.1.70" evidence="3 8"/>
<dbReference type="InterPro" id="IPR036343">
    <property type="entry name" value="GluRdtase_N_sf"/>
</dbReference>
<sequence>MKLRMVGCSHHGADASVRERLAFSRDEASALLADWRTHHPGIEAVLLSTCNRVELYAASPHSELPPCTRLLTRRLADARHASVEEVGRQLVTLKDEQAVSHLFRVASSLDSMVLGEPQITSQVRQAYELATELGSAGPLSHDCFQAALRTAKRVASETQVHRYRISIASVAISDFGKQIFERFDDKRVLVIGAGEMADETLRYLTDAGARRPAIVNRNPQHAGELAAAWGGEARPWDALFDELVRADIVVSTTGASRPIVSLDAFRNRVAPGRKQRPLFVLDLAIPRDFDPAIGDQLGAYLYSIDDLQQACARNRQQRERELPAAERIVAEEQQRFFAEARHRVSAPVIARLRAGLEAPKQTELQRLFNKLPELDQRQREEVQRFADRLVNKMLHPPMESLRDESQGGSPHGLLAALSRLFQLRD</sequence>
<evidence type="ECO:0000256" key="2">
    <source>
        <dbReference type="ARBA" id="ARBA00005916"/>
    </source>
</evidence>
<evidence type="ECO:0000259" key="16">
    <source>
        <dbReference type="Pfam" id="PF05201"/>
    </source>
</evidence>
<proteinExistence type="inferred from homology"/>
<dbReference type="InterPro" id="IPR036453">
    <property type="entry name" value="GluRdtase_dimer_dom_sf"/>
</dbReference>
<evidence type="ECO:0000256" key="12">
    <source>
        <dbReference type="PIRSR" id="PIRSR000445-4"/>
    </source>
</evidence>
<dbReference type="InterPro" id="IPR015896">
    <property type="entry name" value="4pyrrol_synth_GluRdtase_dimer"/>
</dbReference>
<dbReference type="Gene3D" id="3.30.460.30">
    <property type="entry name" value="Glutamyl-tRNA reductase, N-terminal domain"/>
    <property type="match status" value="1"/>
</dbReference>
<evidence type="ECO:0000313" key="18">
    <source>
        <dbReference type="Proteomes" id="UP000317429"/>
    </source>
</evidence>
<feature type="binding site" evidence="8 10">
    <location>
        <position position="122"/>
    </location>
    <ligand>
        <name>substrate</name>
    </ligand>
</feature>
<comment type="subunit">
    <text evidence="8">Homodimer.</text>
</comment>
<evidence type="ECO:0000256" key="9">
    <source>
        <dbReference type="PIRSR" id="PIRSR000445-1"/>
    </source>
</evidence>
<dbReference type="Pfam" id="PF05201">
    <property type="entry name" value="GlutR_N"/>
    <property type="match status" value="1"/>
</dbReference>
<feature type="binding site" evidence="8 10">
    <location>
        <begin position="49"/>
        <end position="52"/>
    </location>
    <ligand>
        <name>substrate</name>
    </ligand>
</feature>
<dbReference type="Gene3D" id="3.40.50.720">
    <property type="entry name" value="NAD(P)-binding Rossmann-like Domain"/>
    <property type="match status" value="1"/>
</dbReference>
<dbReference type="InterPro" id="IPR036291">
    <property type="entry name" value="NAD(P)-bd_dom_sf"/>
</dbReference>
<evidence type="ECO:0000256" key="13">
    <source>
        <dbReference type="RuleBase" id="RU000584"/>
    </source>
</evidence>
<evidence type="ECO:0000256" key="6">
    <source>
        <dbReference type="ARBA" id="ARBA00023244"/>
    </source>
</evidence>
<evidence type="ECO:0000313" key="17">
    <source>
        <dbReference type="EMBL" id="QDU87358.1"/>
    </source>
</evidence>
<reference evidence="17 18" key="1">
    <citation type="submission" date="2019-02" db="EMBL/GenBank/DDBJ databases">
        <title>Deep-cultivation of Planctomycetes and their phenomic and genomic characterization uncovers novel biology.</title>
        <authorList>
            <person name="Wiegand S."/>
            <person name="Jogler M."/>
            <person name="Boedeker C."/>
            <person name="Pinto D."/>
            <person name="Vollmers J."/>
            <person name="Rivas-Marin E."/>
            <person name="Kohn T."/>
            <person name="Peeters S.H."/>
            <person name="Heuer A."/>
            <person name="Rast P."/>
            <person name="Oberbeckmann S."/>
            <person name="Bunk B."/>
            <person name="Jeske O."/>
            <person name="Meyerdierks A."/>
            <person name="Storesund J.E."/>
            <person name="Kallscheuer N."/>
            <person name="Luecker S."/>
            <person name="Lage O.M."/>
            <person name="Pohl T."/>
            <person name="Merkel B.J."/>
            <person name="Hornburger P."/>
            <person name="Mueller R.-W."/>
            <person name="Bruemmer F."/>
            <person name="Labrenz M."/>
            <person name="Spormann A.M."/>
            <person name="Op den Camp H."/>
            <person name="Overmann J."/>
            <person name="Amann R."/>
            <person name="Jetten M.S.M."/>
            <person name="Mascher T."/>
            <person name="Medema M.H."/>
            <person name="Devos D.P."/>
            <person name="Kaster A.-K."/>
            <person name="Ovreas L."/>
            <person name="Rohde M."/>
            <person name="Galperin M.Y."/>
            <person name="Jogler C."/>
        </authorList>
    </citation>
    <scope>NUCLEOTIDE SEQUENCE [LARGE SCALE GENOMIC DNA]</scope>
    <source>
        <strain evidence="17 18">Pla175</strain>
    </source>
</reference>
<evidence type="ECO:0000256" key="4">
    <source>
        <dbReference type="ARBA" id="ARBA00022857"/>
    </source>
</evidence>
<dbReference type="EMBL" id="CP036291">
    <property type="protein sequence ID" value="QDU87358.1"/>
    <property type="molecule type" value="Genomic_DNA"/>
</dbReference>
<dbReference type="PROSITE" id="PS00747">
    <property type="entry name" value="GLUTR"/>
    <property type="match status" value="1"/>
</dbReference>
<evidence type="ECO:0000259" key="14">
    <source>
        <dbReference type="Pfam" id="PF00745"/>
    </source>
</evidence>
<dbReference type="InterPro" id="IPR006151">
    <property type="entry name" value="Shikm_DH/Glu-tRNA_Rdtase"/>
</dbReference>
<keyword evidence="4 8" id="KW-0521">NADP</keyword>
<evidence type="ECO:0000256" key="5">
    <source>
        <dbReference type="ARBA" id="ARBA00023002"/>
    </source>
</evidence>
<dbReference type="PANTHER" id="PTHR43013">
    <property type="entry name" value="GLUTAMYL-TRNA REDUCTASE"/>
    <property type="match status" value="1"/>
</dbReference>
<evidence type="ECO:0000259" key="15">
    <source>
        <dbReference type="Pfam" id="PF01488"/>
    </source>
</evidence>